<organism evidence="1 2">
    <name type="scientific">Spirosoma terrae</name>
    <dbReference type="NCBI Taxonomy" id="1968276"/>
    <lineage>
        <taxon>Bacteria</taxon>
        <taxon>Pseudomonadati</taxon>
        <taxon>Bacteroidota</taxon>
        <taxon>Cytophagia</taxon>
        <taxon>Cytophagales</taxon>
        <taxon>Cytophagaceae</taxon>
        <taxon>Spirosoma</taxon>
    </lineage>
</organism>
<dbReference type="AlphaFoldDB" id="A0A6L9L588"/>
<protein>
    <submittedName>
        <fullName evidence="1">AAA family ATPase</fullName>
    </submittedName>
</protein>
<evidence type="ECO:0000313" key="1">
    <source>
        <dbReference type="EMBL" id="NDU95654.1"/>
    </source>
</evidence>
<reference evidence="1 2" key="1">
    <citation type="submission" date="2020-02" db="EMBL/GenBank/DDBJ databases">
        <title>Draft genome sequence of two Spirosoma agri KCTC 52727 and Spirosoma terrae KCTC 52035.</title>
        <authorList>
            <person name="Rojas J."/>
            <person name="Ambika Manirajan B."/>
            <person name="Suarez C."/>
            <person name="Ratering S."/>
            <person name="Schnell S."/>
        </authorList>
    </citation>
    <scope>NUCLEOTIDE SEQUENCE [LARGE SCALE GENOMIC DNA]</scope>
    <source>
        <strain evidence="1 2">KCTC 52035</strain>
    </source>
</reference>
<dbReference type="RefSeq" id="WP_163948107.1">
    <property type="nucleotide sequence ID" value="NZ_JAAFZH010000004.1"/>
</dbReference>
<name>A0A6L9L588_9BACT</name>
<comment type="caution">
    <text evidence="1">The sequence shown here is derived from an EMBL/GenBank/DDBJ whole genome shotgun (WGS) entry which is preliminary data.</text>
</comment>
<dbReference type="SUPFAM" id="SSF52540">
    <property type="entry name" value="P-loop containing nucleoside triphosphate hydrolases"/>
    <property type="match status" value="1"/>
</dbReference>
<dbReference type="InterPro" id="IPR027417">
    <property type="entry name" value="P-loop_NTPase"/>
</dbReference>
<accession>A0A6L9L588</accession>
<keyword evidence="2" id="KW-1185">Reference proteome</keyword>
<gene>
    <name evidence="1" type="ORF">GK108_12290</name>
</gene>
<dbReference type="Proteomes" id="UP000474175">
    <property type="component" value="Unassembled WGS sequence"/>
</dbReference>
<evidence type="ECO:0000313" key="2">
    <source>
        <dbReference type="Proteomes" id="UP000474175"/>
    </source>
</evidence>
<dbReference type="Pfam" id="PF13479">
    <property type="entry name" value="AAA_24"/>
    <property type="match status" value="1"/>
</dbReference>
<dbReference type="EMBL" id="JAAFZH010000004">
    <property type="protein sequence ID" value="NDU95654.1"/>
    <property type="molecule type" value="Genomic_DNA"/>
</dbReference>
<proteinExistence type="predicted"/>
<sequence length="232" mass="26394">MAESLLVIGRSGTGKSTSVRALNPNETFVINVAKKQLPFKGSKTLYTDFILGEDKKSSTGNLFNTDNPKNIQGALKHINEFRPDIKNIVIDDMQYVMTNEYMRRSKEKGFDKFVEMSSNMFNTISMLNELRGDLMIVCMFHPDVDTDETGNRMIQAKTIGKMFDKYVTLEGLFAIVLYTFSRRGESKMEYGFTTQNSGQNTGKSPEGMFEAEEIPNDLQLVRDMIWAYNYAT</sequence>